<dbReference type="Gene3D" id="1.25.40.10">
    <property type="entry name" value="Tetratricopeptide repeat domain"/>
    <property type="match status" value="1"/>
</dbReference>
<keyword evidence="3" id="KW-1185">Reference proteome</keyword>
<gene>
    <name evidence="2" type="ORF">G5C51_01430</name>
</gene>
<protein>
    <submittedName>
        <fullName evidence="2">Tetratricopeptide repeat protein</fullName>
    </submittedName>
</protein>
<feature type="region of interest" description="Disordered" evidence="1">
    <location>
        <begin position="1"/>
        <end position="27"/>
    </location>
</feature>
<name>A0A6G4TU63_9ACTN</name>
<dbReference type="EMBL" id="JAAKZV010000002">
    <property type="protein sequence ID" value="NGN62567.1"/>
    <property type="molecule type" value="Genomic_DNA"/>
</dbReference>
<dbReference type="PANTHER" id="PTHR46082:SF6">
    <property type="entry name" value="AAA+ ATPASE DOMAIN-CONTAINING PROTEIN-RELATED"/>
    <property type="match status" value="1"/>
</dbReference>
<dbReference type="AlphaFoldDB" id="A0A6G4TU63"/>
<evidence type="ECO:0000256" key="1">
    <source>
        <dbReference type="SAM" id="MobiDB-lite"/>
    </source>
</evidence>
<organism evidence="2 3">
    <name type="scientific">Streptomyces coryli</name>
    <dbReference type="NCBI Taxonomy" id="1128680"/>
    <lineage>
        <taxon>Bacteria</taxon>
        <taxon>Bacillati</taxon>
        <taxon>Actinomycetota</taxon>
        <taxon>Actinomycetes</taxon>
        <taxon>Kitasatosporales</taxon>
        <taxon>Streptomycetaceae</taxon>
        <taxon>Streptomyces</taxon>
    </lineage>
</organism>
<evidence type="ECO:0000313" key="2">
    <source>
        <dbReference type="EMBL" id="NGN62567.1"/>
    </source>
</evidence>
<accession>A0A6G4TU63</accession>
<proteinExistence type="predicted"/>
<evidence type="ECO:0000313" key="3">
    <source>
        <dbReference type="Proteomes" id="UP000481583"/>
    </source>
</evidence>
<dbReference type="Proteomes" id="UP000481583">
    <property type="component" value="Unassembled WGS sequence"/>
</dbReference>
<dbReference type="InterPro" id="IPR053137">
    <property type="entry name" value="NLR-like"/>
</dbReference>
<dbReference type="RefSeq" id="WP_165230127.1">
    <property type="nucleotide sequence ID" value="NZ_JAAKZV010000002.1"/>
</dbReference>
<reference evidence="2 3" key="1">
    <citation type="submission" date="2020-02" db="EMBL/GenBank/DDBJ databases">
        <title>Whole-genome analyses of novel actinobacteria.</title>
        <authorList>
            <person name="Sahin N."/>
        </authorList>
    </citation>
    <scope>NUCLEOTIDE SEQUENCE [LARGE SCALE GENOMIC DNA]</scope>
    <source>
        <strain evidence="2 3">A7024</strain>
    </source>
</reference>
<dbReference type="Pfam" id="PF13424">
    <property type="entry name" value="TPR_12"/>
    <property type="match status" value="1"/>
</dbReference>
<comment type="caution">
    <text evidence="2">The sequence shown here is derived from an EMBL/GenBank/DDBJ whole genome shotgun (WGS) entry which is preliminary data.</text>
</comment>
<sequence length="632" mass="69977">MSDAIRLGVHPARSDQGDQASPNGGRLPAYVPREIDDALRTAVAHEVFVLIVGESTAGKSRSAFEAMRAVLPSHRLAVPVDRSAVIPLVEYVSRLTEPAVLWLDDLECFLGLDGLSPQLLSELTARPEVIRVATIRSSQYQRFTARREPAGDEQERTAWRASRDVLQRAHICSLDRIWSPQELEAASSFAEDPRIARALRHTHAFGLAEMLAAGPELLEDWQAAWEAGTHPRAAALVAAAVDCRRIGLDEPASRELLEELHHHYLAARGGHALRPESLEEAWHWALQPVHGASSLLLPSGTGAHSARFIAFDYLVDQPHQATIPAETWDIVFQHASTNQIPRIAGKAQWHQRRAFHQAFDAGLLESVFLRASALADRHRYAEAIALLSRELERQGDDAGGDPLEYNRSLRHNIAFYTMLMGQPGDAEAAFRALLAEYEALLPAGDEGLHVIRHNLASCARRRGDLADALDQFRALLADREVHLGPTAMNTLDTRRVIACIVAAMGDLDEAVRQAREVLELEEAHLGPDHINTLETRCCIADFLARTGDHTAALEALDACLPDLVRTNGREHPVVLDAKWQRATSLWENGQRAEAQGEFAQVLAIRDRRYGPDDPTTRQARTELTLLRSRQQP</sequence>
<dbReference type="Pfam" id="PF13374">
    <property type="entry name" value="TPR_10"/>
    <property type="match status" value="1"/>
</dbReference>
<dbReference type="SUPFAM" id="SSF48452">
    <property type="entry name" value="TPR-like"/>
    <property type="match status" value="2"/>
</dbReference>
<dbReference type="PANTHER" id="PTHR46082">
    <property type="entry name" value="ATP/GTP-BINDING PROTEIN-RELATED"/>
    <property type="match status" value="1"/>
</dbReference>
<dbReference type="InterPro" id="IPR011990">
    <property type="entry name" value="TPR-like_helical_dom_sf"/>
</dbReference>